<evidence type="ECO:0000256" key="2">
    <source>
        <dbReference type="ARBA" id="ARBA00022656"/>
    </source>
</evidence>
<dbReference type="GO" id="GO:0006508">
    <property type="term" value="P:proteolysis"/>
    <property type="evidence" value="ECO:0007669"/>
    <property type="project" value="UniProtKB-KW"/>
</dbReference>
<accession>A0AAV1JUJ2</accession>
<evidence type="ECO:0000256" key="8">
    <source>
        <dbReference type="RuleBase" id="RU363034"/>
    </source>
</evidence>
<comment type="subcellular location">
    <subcellularLocation>
        <location evidence="1">Secreted</location>
        <location evidence="1">Extracellular space</location>
    </subcellularLocation>
</comment>
<dbReference type="InterPro" id="IPR009003">
    <property type="entry name" value="Peptidase_S1_PA"/>
</dbReference>
<dbReference type="InterPro" id="IPR001254">
    <property type="entry name" value="Trypsin_dom"/>
</dbReference>
<evidence type="ECO:0000256" key="5">
    <source>
        <dbReference type="ARBA" id="ARBA00024195"/>
    </source>
</evidence>
<evidence type="ECO:0000259" key="10">
    <source>
        <dbReference type="PROSITE" id="PS50240"/>
    </source>
</evidence>
<dbReference type="SMART" id="SM00020">
    <property type="entry name" value="Tryp_SPc"/>
    <property type="match status" value="1"/>
</dbReference>
<dbReference type="AlphaFoldDB" id="A0AAV1JUJ2"/>
<organism evidence="11 12">
    <name type="scientific">Leptosia nina</name>
    <dbReference type="NCBI Taxonomy" id="320188"/>
    <lineage>
        <taxon>Eukaryota</taxon>
        <taxon>Metazoa</taxon>
        <taxon>Ecdysozoa</taxon>
        <taxon>Arthropoda</taxon>
        <taxon>Hexapoda</taxon>
        <taxon>Insecta</taxon>
        <taxon>Pterygota</taxon>
        <taxon>Neoptera</taxon>
        <taxon>Endopterygota</taxon>
        <taxon>Lepidoptera</taxon>
        <taxon>Glossata</taxon>
        <taxon>Ditrysia</taxon>
        <taxon>Papilionoidea</taxon>
        <taxon>Pieridae</taxon>
        <taxon>Pierinae</taxon>
        <taxon>Leptosia</taxon>
    </lineage>
</organism>
<dbReference type="FunFam" id="2.40.10.10:FF:000068">
    <property type="entry name" value="transmembrane protease serine 2"/>
    <property type="match status" value="1"/>
</dbReference>
<keyword evidence="8" id="KW-0645">Protease</keyword>
<evidence type="ECO:0000256" key="6">
    <source>
        <dbReference type="ARBA" id="ARBA00055534"/>
    </source>
</evidence>
<evidence type="ECO:0000313" key="11">
    <source>
        <dbReference type="EMBL" id="CAK1552492.1"/>
    </source>
</evidence>
<evidence type="ECO:0000256" key="3">
    <source>
        <dbReference type="ARBA" id="ARBA00023157"/>
    </source>
</evidence>
<dbReference type="Gene3D" id="2.40.10.10">
    <property type="entry name" value="Trypsin-like serine proteases"/>
    <property type="match status" value="2"/>
</dbReference>
<dbReference type="GO" id="GO:0004252">
    <property type="term" value="F:serine-type endopeptidase activity"/>
    <property type="evidence" value="ECO:0007669"/>
    <property type="project" value="InterPro"/>
</dbReference>
<keyword evidence="8" id="KW-0378">Hydrolase</keyword>
<feature type="chain" id="PRO_5043516606" description="Peptidase S1 domain-containing protein" evidence="9">
    <location>
        <begin position="17"/>
        <end position="284"/>
    </location>
</feature>
<feature type="signal peptide" evidence="9">
    <location>
        <begin position="1"/>
        <end position="16"/>
    </location>
</feature>
<reference evidence="11 12" key="1">
    <citation type="submission" date="2023-11" db="EMBL/GenBank/DDBJ databases">
        <authorList>
            <person name="Okamura Y."/>
        </authorList>
    </citation>
    <scope>NUCLEOTIDE SEQUENCE [LARGE SCALE GENOMIC DNA]</scope>
</reference>
<dbReference type="PROSITE" id="PS50240">
    <property type="entry name" value="TRYPSIN_DOM"/>
    <property type="match status" value="1"/>
</dbReference>
<feature type="domain" description="Peptidase S1" evidence="10">
    <location>
        <begin position="23"/>
        <end position="262"/>
    </location>
</feature>
<dbReference type="PRINTS" id="PR00722">
    <property type="entry name" value="CHYMOTRYPSIN"/>
</dbReference>
<keyword evidence="2" id="KW-0800">Toxin</keyword>
<keyword evidence="8" id="KW-0720">Serine protease</keyword>
<keyword evidence="7" id="KW-1205">Fibrinolytic toxin</keyword>
<dbReference type="InterPro" id="IPR043504">
    <property type="entry name" value="Peptidase_S1_PA_chymotrypsin"/>
</dbReference>
<dbReference type="InterPro" id="IPR033116">
    <property type="entry name" value="TRYPSIN_SER"/>
</dbReference>
<comment type="caution">
    <text evidence="11">The sequence shown here is derived from an EMBL/GenBank/DDBJ whole genome shotgun (WGS) entry which is preliminary data.</text>
</comment>
<dbReference type="Pfam" id="PF00089">
    <property type="entry name" value="Trypsin"/>
    <property type="match status" value="1"/>
</dbReference>
<name>A0AAV1JUJ2_9NEOP</name>
<keyword evidence="9" id="KW-0732">Signal</keyword>
<sequence>MLLLLVGLSTLALTSRFDLLPRIAGGEKADYTPWIAILSYGDVLTKFQCGGSVLTERHILTAAHCVSAAYINGKLSSSYMATVGTNVINGSGQNYSIIANYTHPNYRMEYVKNDLGIVVTNASIIFSPLVERVTLNFNHIADGVNVVIYGWGSAGLSEPLNPELEELEIVTVNSTYCLEETKRIAMKYFGFIPPFIDPDKELCAYKEVGSGTCKGDSGSPLVCAATNEQVGITSWGIPCALGAPDMFTRLSNYKEWILKVVDDMGYLDKLKYTMHECTNNKTVY</sequence>
<dbReference type="GO" id="GO:0090729">
    <property type="term" value="F:toxin activity"/>
    <property type="evidence" value="ECO:0007669"/>
    <property type="project" value="UniProtKB-KW"/>
</dbReference>
<comment type="function">
    <text evidence="6">Fibrinolytic activity; shows preferential cleavage of Arg-Gly bonds in all three fibrinogen chains. Contact with the caterpillars causes severe bleeding, due the anticoagulant effect of the protein.</text>
</comment>
<dbReference type="InterPro" id="IPR001314">
    <property type="entry name" value="Peptidase_S1A"/>
</dbReference>
<dbReference type="EMBL" id="CAVLEF010000144">
    <property type="protein sequence ID" value="CAK1552492.1"/>
    <property type="molecule type" value="Genomic_DNA"/>
</dbReference>
<protein>
    <recommendedName>
        <fullName evidence="10">Peptidase S1 domain-containing protein</fullName>
    </recommendedName>
</protein>
<keyword evidence="12" id="KW-1185">Reference proteome</keyword>
<dbReference type="PROSITE" id="PS00134">
    <property type="entry name" value="TRYPSIN_HIS"/>
    <property type="match status" value="1"/>
</dbReference>
<dbReference type="GO" id="GO:0005576">
    <property type="term" value="C:extracellular region"/>
    <property type="evidence" value="ECO:0007669"/>
    <property type="project" value="UniProtKB-SubCell"/>
</dbReference>
<evidence type="ECO:0000256" key="4">
    <source>
        <dbReference type="ARBA" id="ARBA00023240"/>
    </source>
</evidence>
<keyword evidence="3" id="KW-1015">Disulfide bond</keyword>
<proteinExistence type="inferred from homology"/>
<dbReference type="SUPFAM" id="SSF50494">
    <property type="entry name" value="Trypsin-like serine proteases"/>
    <property type="match status" value="1"/>
</dbReference>
<dbReference type="CDD" id="cd00190">
    <property type="entry name" value="Tryp_SPc"/>
    <property type="match status" value="1"/>
</dbReference>
<dbReference type="Proteomes" id="UP001497472">
    <property type="component" value="Unassembled WGS sequence"/>
</dbReference>
<dbReference type="PROSITE" id="PS00135">
    <property type="entry name" value="TRYPSIN_SER"/>
    <property type="match status" value="1"/>
</dbReference>
<evidence type="ECO:0000313" key="12">
    <source>
        <dbReference type="Proteomes" id="UP001497472"/>
    </source>
</evidence>
<evidence type="ECO:0000256" key="9">
    <source>
        <dbReference type="SAM" id="SignalP"/>
    </source>
</evidence>
<dbReference type="InterPro" id="IPR018114">
    <property type="entry name" value="TRYPSIN_HIS"/>
</dbReference>
<evidence type="ECO:0000256" key="7">
    <source>
        <dbReference type="ARBA" id="ARBA00084094"/>
    </source>
</evidence>
<keyword evidence="4" id="KW-1199">Hemostasis impairing toxin</keyword>
<comment type="similarity">
    <text evidence="5">Belongs to the peptidase S1 family. CLIP subfamily.</text>
</comment>
<evidence type="ECO:0000256" key="1">
    <source>
        <dbReference type="ARBA" id="ARBA00004239"/>
    </source>
</evidence>
<gene>
    <name evidence="11" type="ORF">LNINA_LOCUS11533</name>
</gene>
<dbReference type="PANTHER" id="PTHR24256">
    <property type="entry name" value="TRYPTASE-RELATED"/>
    <property type="match status" value="1"/>
</dbReference>
<dbReference type="InterPro" id="IPR051487">
    <property type="entry name" value="Ser/Thr_Proteases_Immune/Dev"/>
</dbReference>